<feature type="transmembrane region" description="Helical" evidence="1">
    <location>
        <begin position="103"/>
        <end position="123"/>
    </location>
</feature>
<name>A0A0N5AL39_9BILA</name>
<proteinExistence type="predicted"/>
<evidence type="ECO:0000256" key="1">
    <source>
        <dbReference type="SAM" id="Phobius"/>
    </source>
</evidence>
<feature type="transmembrane region" description="Helical" evidence="1">
    <location>
        <begin position="57"/>
        <end position="79"/>
    </location>
</feature>
<feature type="transmembrane region" description="Helical" evidence="1">
    <location>
        <begin position="27"/>
        <end position="45"/>
    </location>
</feature>
<sequence>MWFAWSVQLTSVLCLLTLQVLYFRKSIFLQSIPISVIFFLACALIRDKPYYIWPTIALSCFHMILALYMAIIFLFYFIFKPLYIIMVLNWAFDTQYTGKTPSYYIQSAVIFSSIVTFGLYNYWQLRLSIKYTRKLDEILSKNKKITPLTIVLNSEDGRHIVINSNSNYK</sequence>
<keyword evidence="1" id="KW-1133">Transmembrane helix</keyword>
<evidence type="ECO:0000313" key="3">
    <source>
        <dbReference type="WBParaSite" id="SMUV_0000523301-mRNA-1"/>
    </source>
</evidence>
<dbReference type="Proteomes" id="UP000046393">
    <property type="component" value="Unplaced"/>
</dbReference>
<dbReference type="WBParaSite" id="SMUV_0000523301-mRNA-1">
    <property type="protein sequence ID" value="SMUV_0000523301-mRNA-1"/>
    <property type="gene ID" value="SMUV_0000523301"/>
</dbReference>
<dbReference type="AlphaFoldDB" id="A0A0N5AL39"/>
<keyword evidence="1" id="KW-0472">Membrane</keyword>
<keyword evidence="1" id="KW-0812">Transmembrane</keyword>
<keyword evidence="2" id="KW-1185">Reference proteome</keyword>
<reference evidence="3" key="1">
    <citation type="submission" date="2017-02" db="UniProtKB">
        <authorList>
            <consortium name="WormBaseParasite"/>
        </authorList>
    </citation>
    <scope>IDENTIFICATION</scope>
</reference>
<protein>
    <submittedName>
        <fullName evidence="3">Diguanylate cyclase</fullName>
    </submittedName>
</protein>
<accession>A0A0N5AL39</accession>
<evidence type="ECO:0000313" key="2">
    <source>
        <dbReference type="Proteomes" id="UP000046393"/>
    </source>
</evidence>
<organism evidence="2 3">
    <name type="scientific">Syphacia muris</name>
    <dbReference type="NCBI Taxonomy" id="451379"/>
    <lineage>
        <taxon>Eukaryota</taxon>
        <taxon>Metazoa</taxon>
        <taxon>Ecdysozoa</taxon>
        <taxon>Nematoda</taxon>
        <taxon>Chromadorea</taxon>
        <taxon>Rhabditida</taxon>
        <taxon>Spirurina</taxon>
        <taxon>Oxyuridomorpha</taxon>
        <taxon>Oxyuroidea</taxon>
        <taxon>Oxyuridae</taxon>
        <taxon>Syphacia</taxon>
    </lineage>
</organism>